<keyword evidence="2" id="KW-1185">Reference proteome</keyword>
<evidence type="ECO:0000313" key="1">
    <source>
        <dbReference type="EMBL" id="CAI5456712.1"/>
    </source>
</evidence>
<gene>
    <name evidence="1" type="ORF">CAMP_LOCUS19349</name>
</gene>
<dbReference type="AlphaFoldDB" id="A0A9P1J4S7"/>
<sequence>MEFQSSDKQKREMKTIIEIFIENGWSINQVISYFSSFVEESIVNALMVEKYADIIVDLYDNKNVESHDMGLYILINIIENVHRIVATNKDENPQKYKNSTIFLLFVETIVQICDERSE</sequence>
<dbReference type="Proteomes" id="UP001152747">
    <property type="component" value="Unassembled WGS sequence"/>
</dbReference>
<reference evidence="1" key="1">
    <citation type="submission" date="2022-11" db="EMBL/GenBank/DDBJ databases">
        <authorList>
            <person name="Kikuchi T."/>
        </authorList>
    </citation>
    <scope>NUCLEOTIDE SEQUENCE</scope>
    <source>
        <strain evidence="1">PS1010</strain>
    </source>
</reference>
<dbReference type="EMBL" id="CANHGI010000006">
    <property type="protein sequence ID" value="CAI5456712.1"/>
    <property type="molecule type" value="Genomic_DNA"/>
</dbReference>
<proteinExistence type="predicted"/>
<organism evidence="1 2">
    <name type="scientific">Caenorhabditis angaria</name>
    <dbReference type="NCBI Taxonomy" id="860376"/>
    <lineage>
        <taxon>Eukaryota</taxon>
        <taxon>Metazoa</taxon>
        <taxon>Ecdysozoa</taxon>
        <taxon>Nematoda</taxon>
        <taxon>Chromadorea</taxon>
        <taxon>Rhabditida</taxon>
        <taxon>Rhabditina</taxon>
        <taxon>Rhabditomorpha</taxon>
        <taxon>Rhabditoidea</taxon>
        <taxon>Rhabditidae</taxon>
        <taxon>Peloderinae</taxon>
        <taxon>Caenorhabditis</taxon>
    </lineage>
</organism>
<comment type="caution">
    <text evidence="1">The sequence shown here is derived from an EMBL/GenBank/DDBJ whole genome shotgun (WGS) entry which is preliminary data.</text>
</comment>
<evidence type="ECO:0000313" key="2">
    <source>
        <dbReference type="Proteomes" id="UP001152747"/>
    </source>
</evidence>
<name>A0A9P1J4S7_9PELO</name>
<protein>
    <submittedName>
        <fullName evidence="1">Uncharacterized protein</fullName>
    </submittedName>
</protein>
<accession>A0A9P1J4S7</accession>